<dbReference type="EMBL" id="CAXAMM010012558">
    <property type="protein sequence ID" value="CAK9029173.1"/>
    <property type="molecule type" value="Genomic_DNA"/>
</dbReference>
<dbReference type="Proteomes" id="UP001642464">
    <property type="component" value="Unassembled WGS sequence"/>
</dbReference>
<accession>A0ABP0KQK1</accession>
<dbReference type="SUPFAM" id="SSF51197">
    <property type="entry name" value="Clavaminate synthase-like"/>
    <property type="match status" value="1"/>
</dbReference>
<gene>
    <name evidence="2" type="ORF">SCF082_LOCUS18665</name>
</gene>
<keyword evidence="3" id="KW-1185">Reference proteome</keyword>
<reference evidence="2 3" key="1">
    <citation type="submission" date="2024-02" db="EMBL/GenBank/DDBJ databases">
        <authorList>
            <person name="Chen Y."/>
            <person name="Shah S."/>
            <person name="Dougan E. K."/>
            <person name="Thang M."/>
            <person name="Chan C."/>
        </authorList>
    </citation>
    <scope>NUCLEOTIDE SEQUENCE [LARGE SCALE GENOMIC DNA]</scope>
</reference>
<evidence type="ECO:0000259" key="1">
    <source>
        <dbReference type="PROSITE" id="PS51184"/>
    </source>
</evidence>
<protein>
    <submittedName>
        <fullName evidence="2">Ribosomal oxygenase 2 (Bifunctional lysine-specific demethylase and histidyl-hydroxylase MINA) (Histone lysine demethylase MINA) (MYC-induced nuclear antigen)</fullName>
    </submittedName>
</protein>
<dbReference type="Gene3D" id="2.60.120.650">
    <property type="entry name" value="Cupin"/>
    <property type="match status" value="1"/>
</dbReference>
<dbReference type="PROSITE" id="PS51184">
    <property type="entry name" value="JMJC"/>
    <property type="match status" value="1"/>
</dbReference>
<dbReference type="InterPro" id="IPR003347">
    <property type="entry name" value="JmjC_dom"/>
</dbReference>
<sequence>MAPSSGEAQGFKLEFADLLPPLSTKNFLEEYWGRKPFSTSLSEDMLTIISVGFYDGNLAECVACCRKEDNSSFTESDLDNFQSDLDQRRSVILPFCFTPGALDMKRSFVRDCPGYGNDIEVGMYFSRPGVEPAPWHYDPNHNVTIQIVGEKDWHYSPGNPHTIGGSRGLLDAPLNFLDQSTVIPNTGPLGCSQYSLRPGSVLYIPPGHWHSVLPVKGECVSVNLRVANILHAKWISEVLFATLAMTARSQTMQMMVRPCDFDGAGESMTQQADLAVQELHAALHRCRPPRCFPFQNAYSDGLRLGATLGYLEAEGFLTDWTPSKTCTVGVNPLLSILPKRRDANAMVIDLRSISSLTGSEYMRFSLHCGAALYDAVQTLARHGKATVDELSQRGTLVHGCKDQPLKKRRKDEKLPYELVLLLRVLLHGNVLFLNEDG</sequence>
<evidence type="ECO:0000313" key="3">
    <source>
        <dbReference type="Proteomes" id="UP001642464"/>
    </source>
</evidence>
<proteinExistence type="predicted"/>
<dbReference type="Pfam" id="PF08007">
    <property type="entry name" value="JmjC_2"/>
    <property type="match status" value="1"/>
</dbReference>
<name>A0ABP0KQK1_9DINO</name>
<organism evidence="2 3">
    <name type="scientific">Durusdinium trenchii</name>
    <dbReference type="NCBI Taxonomy" id="1381693"/>
    <lineage>
        <taxon>Eukaryota</taxon>
        <taxon>Sar</taxon>
        <taxon>Alveolata</taxon>
        <taxon>Dinophyceae</taxon>
        <taxon>Suessiales</taxon>
        <taxon>Symbiodiniaceae</taxon>
        <taxon>Durusdinium</taxon>
    </lineage>
</organism>
<comment type="caution">
    <text evidence="2">The sequence shown here is derived from an EMBL/GenBank/DDBJ whole genome shotgun (WGS) entry which is preliminary data.</text>
</comment>
<feature type="domain" description="JmjC" evidence="1">
    <location>
        <begin position="87"/>
        <end position="243"/>
    </location>
</feature>
<evidence type="ECO:0000313" key="2">
    <source>
        <dbReference type="EMBL" id="CAK9029173.1"/>
    </source>
</evidence>